<protein>
    <submittedName>
        <fullName evidence="3">Dienelactone hydrolase</fullName>
    </submittedName>
</protein>
<evidence type="ECO:0000256" key="1">
    <source>
        <dbReference type="ARBA" id="ARBA00022801"/>
    </source>
</evidence>
<gene>
    <name evidence="3" type="ORF">SAMN05444171_1311</name>
</gene>
<dbReference type="PANTHER" id="PTHR22946">
    <property type="entry name" value="DIENELACTONE HYDROLASE DOMAIN-CONTAINING PROTEIN-RELATED"/>
    <property type="match status" value="1"/>
</dbReference>
<dbReference type="AlphaFoldDB" id="A0A1H4S777"/>
<keyword evidence="1 3" id="KW-0378">Hydrolase</keyword>
<feature type="chain" id="PRO_5010256489" evidence="2">
    <location>
        <begin position="23"/>
        <end position="295"/>
    </location>
</feature>
<accession>A0A1H4S777</accession>
<keyword evidence="2" id="KW-0732">Signal</keyword>
<dbReference type="InterPro" id="IPR029058">
    <property type="entry name" value="AB_hydrolase_fold"/>
</dbReference>
<evidence type="ECO:0000313" key="4">
    <source>
        <dbReference type="Proteomes" id="UP000183208"/>
    </source>
</evidence>
<reference evidence="3 4" key="1">
    <citation type="submission" date="2016-10" db="EMBL/GenBank/DDBJ databases">
        <authorList>
            <person name="de Groot N.N."/>
        </authorList>
    </citation>
    <scope>NUCLEOTIDE SEQUENCE [LARGE SCALE GENOMIC DNA]</scope>
    <source>
        <strain evidence="3 4">GAS522</strain>
    </source>
</reference>
<dbReference type="EMBL" id="FNTI01000001">
    <property type="protein sequence ID" value="SEC39939.1"/>
    <property type="molecule type" value="Genomic_DNA"/>
</dbReference>
<dbReference type="PANTHER" id="PTHR22946:SF9">
    <property type="entry name" value="POLYKETIDE TRANSFERASE AF380"/>
    <property type="match status" value="1"/>
</dbReference>
<dbReference type="Gene3D" id="3.40.50.1820">
    <property type="entry name" value="alpha/beta hydrolase"/>
    <property type="match status" value="1"/>
</dbReference>
<proteinExistence type="predicted"/>
<evidence type="ECO:0000313" key="3">
    <source>
        <dbReference type="EMBL" id="SEC39939.1"/>
    </source>
</evidence>
<evidence type="ECO:0000256" key="2">
    <source>
        <dbReference type="SAM" id="SignalP"/>
    </source>
</evidence>
<feature type="signal peptide" evidence="2">
    <location>
        <begin position="1"/>
        <end position="22"/>
    </location>
</feature>
<name>A0A1H4S777_9BRAD</name>
<dbReference type="Proteomes" id="UP000183208">
    <property type="component" value="Unassembled WGS sequence"/>
</dbReference>
<dbReference type="SUPFAM" id="SSF53474">
    <property type="entry name" value="alpha/beta-Hydrolases"/>
    <property type="match status" value="1"/>
</dbReference>
<organism evidence="3 4">
    <name type="scientific">Bradyrhizobium lablabi</name>
    <dbReference type="NCBI Taxonomy" id="722472"/>
    <lineage>
        <taxon>Bacteria</taxon>
        <taxon>Pseudomonadati</taxon>
        <taxon>Pseudomonadota</taxon>
        <taxon>Alphaproteobacteria</taxon>
        <taxon>Hyphomicrobiales</taxon>
        <taxon>Nitrobacteraceae</taxon>
        <taxon>Bradyrhizobium</taxon>
    </lineage>
</organism>
<dbReference type="RefSeq" id="WP_074817029.1">
    <property type="nucleotide sequence ID" value="NZ_FNTI01000001.1"/>
</dbReference>
<dbReference type="InterPro" id="IPR050261">
    <property type="entry name" value="FrsA_esterase"/>
</dbReference>
<dbReference type="GO" id="GO:0052689">
    <property type="term" value="F:carboxylic ester hydrolase activity"/>
    <property type="evidence" value="ECO:0007669"/>
    <property type="project" value="UniProtKB-ARBA"/>
</dbReference>
<sequence>MRRRHLIAIIAGIAALPLAALAQQAVPSIAPQVHEEMWAIPSSPVPMLAYLMRPIGGGPFPLVVMNHGVSLDATGRSYFPVIEFRDAALWFARQGYVVVAPVRPGYGATAIEIPERGLFGLFFSGVGKCSDAEFREAGLAVASIDKWIIDYMSTQSFIKRDEVIIVGQSGGGWGSIALGSQNPESVRAIIGFAAGRGGHLNGKPNNNCAPNQLVDAVAEFGRTARVPMLWIYTHNDSYFGPDLSKRMVEAFRAAGGNVEYHLLSDFGEDGHFLIDSAEAVQLWAPLVSEFLAKHR</sequence>